<name>A0ACC2N2J7_9HYME</name>
<organism evidence="1 2">
    <name type="scientific">Eretmocerus hayati</name>
    <dbReference type="NCBI Taxonomy" id="131215"/>
    <lineage>
        <taxon>Eukaryota</taxon>
        <taxon>Metazoa</taxon>
        <taxon>Ecdysozoa</taxon>
        <taxon>Arthropoda</taxon>
        <taxon>Hexapoda</taxon>
        <taxon>Insecta</taxon>
        <taxon>Pterygota</taxon>
        <taxon>Neoptera</taxon>
        <taxon>Endopterygota</taxon>
        <taxon>Hymenoptera</taxon>
        <taxon>Apocrita</taxon>
        <taxon>Proctotrupomorpha</taxon>
        <taxon>Chalcidoidea</taxon>
        <taxon>Aphelinidae</taxon>
        <taxon>Aphelininae</taxon>
        <taxon>Eretmocerus</taxon>
    </lineage>
</organism>
<proteinExistence type="predicted"/>
<protein>
    <submittedName>
        <fullName evidence="1">Uncharacterized protein</fullName>
    </submittedName>
</protein>
<dbReference type="EMBL" id="CM056744">
    <property type="protein sequence ID" value="KAJ8665395.1"/>
    <property type="molecule type" value="Genomic_DNA"/>
</dbReference>
<comment type="caution">
    <text evidence="1">The sequence shown here is derived from an EMBL/GenBank/DDBJ whole genome shotgun (WGS) entry which is preliminary data.</text>
</comment>
<dbReference type="Proteomes" id="UP001239111">
    <property type="component" value="Chromosome 4"/>
</dbReference>
<keyword evidence="2" id="KW-1185">Reference proteome</keyword>
<gene>
    <name evidence="1" type="ORF">QAD02_007057</name>
</gene>
<reference evidence="1" key="1">
    <citation type="submission" date="2023-04" db="EMBL/GenBank/DDBJ databases">
        <title>A chromosome-level genome assembly of the parasitoid wasp Eretmocerus hayati.</title>
        <authorList>
            <person name="Zhong Y."/>
            <person name="Liu S."/>
            <person name="Liu Y."/>
        </authorList>
    </citation>
    <scope>NUCLEOTIDE SEQUENCE</scope>
    <source>
        <strain evidence="1">ZJU_SS_LIU_2023</strain>
    </source>
</reference>
<accession>A0ACC2N2J7</accession>
<evidence type="ECO:0000313" key="1">
    <source>
        <dbReference type="EMBL" id="KAJ8665395.1"/>
    </source>
</evidence>
<evidence type="ECO:0000313" key="2">
    <source>
        <dbReference type="Proteomes" id="UP001239111"/>
    </source>
</evidence>
<sequence length="165" mass="18669">MSRQLHAQSCVMHAAPSRRRPYNGAHVVAFADEALPVVRGRGRLMPARGSRQVPVGSMVVYNSNRRRAQPQAMPPLLRAEPSTGRSPSSRQRARQARRVYAGAFPWYDPLFSSQSQLTECQPFKEPSLRSEREMYKTIVSLTDLHRLCDVLLTIMHLRVADITDT</sequence>